<evidence type="ECO:0000313" key="1">
    <source>
        <dbReference type="EMBL" id="THU81805.1"/>
    </source>
</evidence>
<keyword evidence="2" id="KW-1185">Reference proteome</keyword>
<dbReference type="Proteomes" id="UP000297245">
    <property type="component" value="Unassembled WGS sequence"/>
</dbReference>
<sequence length="658" mass="74685">MSSTSVLLELDTVKDVVEALSNFYVPTSSPHHSDVDIAEVSAADEVSMTQVGTDATKWYSNSYSNWGMSTWSWLQSSWGDSQWGDERWGVDGVKELFAKGDPFTKDAAQSRVNLFQSRSSAIVQQLRQDNASGLQWLEMWGRTGSRVVNGVYDLPWHDTPDRNTRLDNLPPEQWAKIQFSLVQYDRYEERDGTQAIIEREPSFSGPMVAKLLFAAHVQWDERHRKLTEIRMGMARLKEILQSLQQDEIAAMTRLGDLECHIYRLQRLEQSLPFDILLPIGENADRPTCRNLSLTSRQVCSVVRPYVFRDLHVSTTQNLPKLIAFMSRSSNEKIAACVRSLTFHCNNGHWPPDSDRATDLLDQVVQLVGAIPVRSLCFEGLGGAMEEMVFSWNGQGLLSAVGVSTELACLELCDCTLEPDDLADILSFEGRTLSAVKLARPTESQKMVGWTPGKKARNPVLVAGLFVAGRPWDVRELRYTPKVSVTEPVTVEGLERLFDTSLAQTLEQFWVYAPFHNEALEWVTDVANVLSSWIIRMPNLNTVGLAMIISPDVALRFSWNPRTHRFIFQEARIHDRLCYRYTEQKLSTVSFFAFLKNLATAPYHGWDQVKDGWELYNCFVGLEDRYSASWCVGTFGQGDASACWVTDLWDHARYSRRSF</sequence>
<evidence type="ECO:0000313" key="2">
    <source>
        <dbReference type="Proteomes" id="UP000297245"/>
    </source>
</evidence>
<protein>
    <submittedName>
        <fullName evidence="1">Uncharacterized protein</fullName>
    </submittedName>
</protein>
<reference evidence="1 2" key="1">
    <citation type="journal article" date="2019" name="Nat. Ecol. Evol.">
        <title>Megaphylogeny resolves global patterns of mushroom evolution.</title>
        <authorList>
            <person name="Varga T."/>
            <person name="Krizsan K."/>
            <person name="Foldi C."/>
            <person name="Dima B."/>
            <person name="Sanchez-Garcia M."/>
            <person name="Sanchez-Ramirez S."/>
            <person name="Szollosi G.J."/>
            <person name="Szarkandi J.G."/>
            <person name="Papp V."/>
            <person name="Albert L."/>
            <person name="Andreopoulos W."/>
            <person name="Angelini C."/>
            <person name="Antonin V."/>
            <person name="Barry K.W."/>
            <person name="Bougher N.L."/>
            <person name="Buchanan P."/>
            <person name="Buyck B."/>
            <person name="Bense V."/>
            <person name="Catcheside P."/>
            <person name="Chovatia M."/>
            <person name="Cooper J."/>
            <person name="Damon W."/>
            <person name="Desjardin D."/>
            <person name="Finy P."/>
            <person name="Geml J."/>
            <person name="Haridas S."/>
            <person name="Hughes K."/>
            <person name="Justo A."/>
            <person name="Karasinski D."/>
            <person name="Kautmanova I."/>
            <person name="Kiss B."/>
            <person name="Kocsube S."/>
            <person name="Kotiranta H."/>
            <person name="LaButti K.M."/>
            <person name="Lechner B.E."/>
            <person name="Liimatainen K."/>
            <person name="Lipzen A."/>
            <person name="Lukacs Z."/>
            <person name="Mihaltcheva S."/>
            <person name="Morgado L.N."/>
            <person name="Niskanen T."/>
            <person name="Noordeloos M.E."/>
            <person name="Ohm R.A."/>
            <person name="Ortiz-Santana B."/>
            <person name="Ovrebo C."/>
            <person name="Racz N."/>
            <person name="Riley R."/>
            <person name="Savchenko A."/>
            <person name="Shiryaev A."/>
            <person name="Soop K."/>
            <person name="Spirin V."/>
            <person name="Szebenyi C."/>
            <person name="Tomsovsky M."/>
            <person name="Tulloss R.E."/>
            <person name="Uehling J."/>
            <person name="Grigoriev I.V."/>
            <person name="Vagvolgyi C."/>
            <person name="Papp T."/>
            <person name="Martin F.M."/>
            <person name="Miettinen O."/>
            <person name="Hibbett D.S."/>
            <person name="Nagy L.G."/>
        </authorList>
    </citation>
    <scope>NUCLEOTIDE SEQUENCE [LARGE SCALE GENOMIC DNA]</scope>
    <source>
        <strain evidence="1 2">CBS 962.96</strain>
    </source>
</reference>
<dbReference type="AlphaFoldDB" id="A0A4V6T509"/>
<organism evidence="1 2">
    <name type="scientific">Dendrothele bispora (strain CBS 962.96)</name>
    <dbReference type="NCBI Taxonomy" id="1314807"/>
    <lineage>
        <taxon>Eukaryota</taxon>
        <taxon>Fungi</taxon>
        <taxon>Dikarya</taxon>
        <taxon>Basidiomycota</taxon>
        <taxon>Agaricomycotina</taxon>
        <taxon>Agaricomycetes</taxon>
        <taxon>Agaricomycetidae</taxon>
        <taxon>Agaricales</taxon>
        <taxon>Agaricales incertae sedis</taxon>
        <taxon>Dendrothele</taxon>
    </lineage>
</organism>
<dbReference type="EMBL" id="ML179778">
    <property type="protein sequence ID" value="THU81805.1"/>
    <property type="molecule type" value="Genomic_DNA"/>
</dbReference>
<gene>
    <name evidence="1" type="ORF">K435DRAFT_808771</name>
</gene>
<name>A0A4V6T509_DENBC</name>
<accession>A0A4V6T509</accession>
<proteinExistence type="predicted"/>